<dbReference type="EMBL" id="KN820666">
    <property type="protein sequence ID" value="KIJ05863.1"/>
    <property type="molecule type" value="Genomic_DNA"/>
</dbReference>
<reference evidence="13" key="2">
    <citation type="submission" date="2015-01" db="EMBL/GenBank/DDBJ databases">
        <title>Evolutionary Origins and Diversification of the Mycorrhizal Mutualists.</title>
        <authorList>
            <consortium name="DOE Joint Genome Institute"/>
            <consortium name="Mycorrhizal Genomics Consortium"/>
            <person name="Kohler A."/>
            <person name="Kuo A."/>
            <person name="Nagy L.G."/>
            <person name="Floudas D."/>
            <person name="Copeland A."/>
            <person name="Barry K.W."/>
            <person name="Cichocki N."/>
            <person name="Veneault-Fourrey C."/>
            <person name="LaButti K."/>
            <person name="Lindquist E.A."/>
            <person name="Lipzen A."/>
            <person name="Lundell T."/>
            <person name="Morin E."/>
            <person name="Murat C."/>
            <person name="Riley R."/>
            <person name="Ohm R."/>
            <person name="Sun H."/>
            <person name="Tunlid A."/>
            <person name="Henrissat B."/>
            <person name="Grigoriev I.V."/>
            <person name="Hibbett D.S."/>
            <person name="Martin F."/>
        </authorList>
    </citation>
    <scope>NUCLEOTIDE SEQUENCE [LARGE SCALE GENOMIC DNA]</scope>
    <source>
        <strain evidence="13">ATCC 200175</strain>
    </source>
</reference>
<keyword evidence="9" id="KW-0239">DNA-directed DNA polymerase</keyword>
<gene>
    <name evidence="12" type="ORF">PAXINDRAFT_92846</name>
</gene>
<evidence type="ECO:0000256" key="4">
    <source>
        <dbReference type="ARBA" id="ARBA00022759"/>
    </source>
</evidence>
<evidence type="ECO:0000256" key="1">
    <source>
        <dbReference type="ARBA" id="ARBA00022695"/>
    </source>
</evidence>
<dbReference type="GO" id="GO:0003964">
    <property type="term" value="F:RNA-directed DNA polymerase activity"/>
    <property type="evidence" value="ECO:0007669"/>
    <property type="project" value="UniProtKB-KW"/>
</dbReference>
<dbReference type="GO" id="GO:0046872">
    <property type="term" value="F:metal ion binding"/>
    <property type="evidence" value="ECO:0007669"/>
    <property type="project" value="UniProtKB-KW"/>
</dbReference>
<keyword evidence="4" id="KW-0255">Endonuclease</keyword>
<reference evidence="12 13" key="1">
    <citation type="submission" date="2014-06" db="EMBL/GenBank/DDBJ databases">
        <authorList>
            <consortium name="DOE Joint Genome Institute"/>
            <person name="Kuo A."/>
            <person name="Kohler A."/>
            <person name="Nagy L.G."/>
            <person name="Floudas D."/>
            <person name="Copeland A."/>
            <person name="Barry K.W."/>
            <person name="Cichocki N."/>
            <person name="Veneault-Fourrey C."/>
            <person name="LaButti K."/>
            <person name="Lindquist E.A."/>
            <person name="Lipzen A."/>
            <person name="Lundell T."/>
            <person name="Morin E."/>
            <person name="Murat C."/>
            <person name="Sun H."/>
            <person name="Tunlid A."/>
            <person name="Henrissat B."/>
            <person name="Grigoriev I.V."/>
            <person name="Hibbett D.S."/>
            <person name="Martin F."/>
            <person name="Nordberg H.P."/>
            <person name="Cantor M.N."/>
            <person name="Hua S.X."/>
        </authorList>
    </citation>
    <scope>NUCLEOTIDE SEQUENCE [LARGE SCALE GENOMIC DNA]</scope>
    <source>
        <strain evidence="12 13">ATCC 200175</strain>
    </source>
</reference>
<dbReference type="PANTHER" id="PTHR42648:SF11">
    <property type="entry name" value="TRANSPOSON TY4-P GAG-POL POLYPROTEIN"/>
    <property type="match status" value="1"/>
</dbReference>
<keyword evidence="2" id="KW-0540">Nuclease</keyword>
<dbReference type="InterPro" id="IPR012337">
    <property type="entry name" value="RNaseH-like_sf"/>
</dbReference>
<keyword evidence="3" id="KW-0479">Metal-binding</keyword>
<sequence length="86" mass="9954">MPKFLWAEAVSYASWLRNRLPSRATPDHTPYDLIHSHRPDLSQAHEFGCKVYIHIQDVGKLEARAEEAAFVGVDEESKGFRVYWPK</sequence>
<dbReference type="OrthoDB" id="2640446at2759"/>
<evidence type="ECO:0000256" key="2">
    <source>
        <dbReference type="ARBA" id="ARBA00022722"/>
    </source>
</evidence>
<keyword evidence="9" id="KW-0808">Transferase</keyword>
<dbReference type="HOGENOM" id="CLU_085149_4_1_1"/>
<accession>A0A0C9T2X9</accession>
<protein>
    <recommendedName>
        <fullName evidence="11">Retroviral polymerase SH3-like domain-containing protein</fullName>
    </recommendedName>
</protein>
<keyword evidence="7" id="KW-0229">DNA integration</keyword>
<keyword evidence="6" id="KW-0460">Magnesium</keyword>
<keyword evidence="1" id="KW-0548">Nucleotidyltransferase</keyword>
<feature type="domain" description="Retroviral polymerase SH3-like" evidence="11">
    <location>
        <begin position="49"/>
        <end position="86"/>
    </location>
</feature>
<dbReference type="GO" id="GO:0006310">
    <property type="term" value="P:DNA recombination"/>
    <property type="evidence" value="ECO:0007669"/>
    <property type="project" value="UniProtKB-KW"/>
</dbReference>
<evidence type="ECO:0000313" key="13">
    <source>
        <dbReference type="Proteomes" id="UP000053647"/>
    </source>
</evidence>
<dbReference type="Proteomes" id="UP000053647">
    <property type="component" value="Unassembled WGS sequence"/>
</dbReference>
<keyword evidence="10" id="KW-0233">DNA recombination</keyword>
<evidence type="ECO:0000256" key="7">
    <source>
        <dbReference type="ARBA" id="ARBA00022908"/>
    </source>
</evidence>
<evidence type="ECO:0000256" key="8">
    <source>
        <dbReference type="ARBA" id="ARBA00022918"/>
    </source>
</evidence>
<name>A0A0C9T2X9_PAXIN</name>
<evidence type="ECO:0000313" key="12">
    <source>
        <dbReference type="EMBL" id="KIJ05863.1"/>
    </source>
</evidence>
<evidence type="ECO:0000256" key="10">
    <source>
        <dbReference type="ARBA" id="ARBA00023172"/>
    </source>
</evidence>
<evidence type="ECO:0000256" key="9">
    <source>
        <dbReference type="ARBA" id="ARBA00022932"/>
    </source>
</evidence>
<dbReference type="GO" id="GO:0003887">
    <property type="term" value="F:DNA-directed DNA polymerase activity"/>
    <property type="evidence" value="ECO:0007669"/>
    <property type="project" value="UniProtKB-KW"/>
</dbReference>
<evidence type="ECO:0000256" key="3">
    <source>
        <dbReference type="ARBA" id="ARBA00022723"/>
    </source>
</evidence>
<evidence type="ECO:0000256" key="6">
    <source>
        <dbReference type="ARBA" id="ARBA00022842"/>
    </source>
</evidence>
<evidence type="ECO:0000256" key="5">
    <source>
        <dbReference type="ARBA" id="ARBA00022801"/>
    </source>
</evidence>
<keyword evidence="13" id="KW-1185">Reference proteome</keyword>
<dbReference type="GO" id="GO:0015074">
    <property type="term" value="P:DNA integration"/>
    <property type="evidence" value="ECO:0007669"/>
    <property type="project" value="UniProtKB-KW"/>
</dbReference>
<dbReference type="GO" id="GO:0004519">
    <property type="term" value="F:endonuclease activity"/>
    <property type="evidence" value="ECO:0007669"/>
    <property type="project" value="UniProtKB-KW"/>
</dbReference>
<dbReference type="GO" id="GO:0016787">
    <property type="term" value="F:hydrolase activity"/>
    <property type="evidence" value="ECO:0007669"/>
    <property type="project" value="UniProtKB-KW"/>
</dbReference>
<proteinExistence type="predicted"/>
<dbReference type="AlphaFoldDB" id="A0A0C9T2X9"/>
<keyword evidence="8" id="KW-0695">RNA-directed DNA polymerase</keyword>
<evidence type="ECO:0000259" key="11">
    <source>
        <dbReference type="Pfam" id="PF25597"/>
    </source>
</evidence>
<dbReference type="PANTHER" id="PTHR42648">
    <property type="entry name" value="TRANSPOSASE, PUTATIVE-RELATED"/>
    <property type="match status" value="1"/>
</dbReference>
<organism evidence="12 13">
    <name type="scientific">Paxillus involutus ATCC 200175</name>
    <dbReference type="NCBI Taxonomy" id="664439"/>
    <lineage>
        <taxon>Eukaryota</taxon>
        <taxon>Fungi</taxon>
        <taxon>Dikarya</taxon>
        <taxon>Basidiomycota</taxon>
        <taxon>Agaricomycotina</taxon>
        <taxon>Agaricomycetes</taxon>
        <taxon>Agaricomycetidae</taxon>
        <taxon>Boletales</taxon>
        <taxon>Paxilineae</taxon>
        <taxon>Paxillaceae</taxon>
        <taxon>Paxillus</taxon>
    </lineage>
</organism>
<dbReference type="SUPFAM" id="SSF53098">
    <property type="entry name" value="Ribonuclease H-like"/>
    <property type="match status" value="1"/>
</dbReference>
<dbReference type="Pfam" id="PF25597">
    <property type="entry name" value="SH3_retrovirus"/>
    <property type="match status" value="1"/>
</dbReference>
<dbReference type="InterPro" id="IPR057670">
    <property type="entry name" value="SH3_retrovirus"/>
</dbReference>
<feature type="non-terminal residue" evidence="12">
    <location>
        <position position="86"/>
    </location>
</feature>
<keyword evidence="5" id="KW-0378">Hydrolase</keyword>
<dbReference type="InterPro" id="IPR039537">
    <property type="entry name" value="Retrotran_Ty1/copia-like"/>
</dbReference>